<sequence length="254" mass="27480">MSPIFLFVKGPQLLAPLAGDLCFADLRLAGELLPLPVAQMANAQPQGPHRGLSVSPGHLVFLKRLSGSQNAGDDIVWDEDPHEDEGNGESVISSDLDAGATEAVRRLVSEQDYLSGLLEVGCPAETCREGPESENIAPSFPSSLQSNLPPGRRIPNSLSSTSSFHPHAYISSSSHASVPSSQYSRLTRDSLEAMKITKFVHVSRPDLCPWSTDRQPLHLKAYNASSWQCYDADQVLGAVWGEVLCPLVFGKWTC</sequence>
<dbReference type="EMBL" id="CAAALY010053458">
    <property type="protein sequence ID" value="VEL21858.1"/>
    <property type="molecule type" value="Genomic_DNA"/>
</dbReference>
<organism evidence="2 3">
    <name type="scientific">Protopolystoma xenopodis</name>
    <dbReference type="NCBI Taxonomy" id="117903"/>
    <lineage>
        <taxon>Eukaryota</taxon>
        <taxon>Metazoa</taxon>
        <taxon>Spiralia</taxon>
        <taxon>Lophotrochozoa</taxon>
        <taxon>Platyhelminthes</taxon>
        <taxon>Monogenea</taxon>
        <taxon>Polyopisthocotylea</taxon>
        <taxon>Polystomatidea</taxon>
        <taxon>Polystomatidae</taxon>
        <taxon>Protopolystoma</taxon>
    </lineage>
</organism>
<evidence type="ECO:0000313" key="2">
    <source>
        <dbReference type="EMBL" id="VEL21858.1"/>
    </source>
</evidence>
<gene>
    <name evidence="2" type="ORF">PXEA_LOCUS15298</name>
</gene>
<evidence type="ECO:0000313" key="3">
    <source>
        <dbReference type="Proteomes" id="UP000784294"/>
    </source>
</evidence>
<name>A0A448WWD3_9PLAT</name>
<comment type="caution">
    <text evidence="2">The sequence shown here is derived from an EMBL/GenBank/DDBJ whole genome shotgun (WGS) entry which is preliminary data.</text>
</comment>
<keyword evidence="3" id="KW-1185">Reference proteome</keyword>
<evidence type="ECO:0000256" key="1">
    <source>
        <dbReference type="SAM" id="MobiDB-lite"/>
    </source>
</evidence>
<feature type="compositionally biased region" description="Acidic residues" evidence="1">
    <location>
        <begin position="75"/>
        <end position="87"/>
    </location>
</feature>
<feature type="region of interest" description="Disordered" evidence="1">
    <location>
        <begin position="72"/>
        <end position="93"/>
    </location>
</feature>
<accession>A0A448WWD3</accession>
<dbReference type="AlphaFoldDB" id="A0A448WWD3"/>
<proteinExistence type="predicted"/>
<dbReference type="Proteomes" id="UP000784294">
    <property type="component" value="Unassembled WGS sequence"/>
</dbReference>
<protein>
    <submittedName>
        <fullName evidence="2">Uncharacterized protein</fullName>
    </submittedName>
</protein>
<feature type="region of interest" description="Disordered" evidence="1">
    <location>
        <begin position="129"/>
        <end position="149"/>
    </location>
</feature>
<reference evidence="2" key="1">
    <citation type="submission" date="2018-11" db="EMBL/GenBank/DDBJ databases">
        <authorList>
            <consortium name="Pathogen Informatics"/>
        </authorList>
    </citation>
    <scope>NUCLEOTIDE SEQUENCE</scope>
</reference>